<comment type="caution">
    <text evidence="1">The sequence shown here is derived from an EMBL/GenBank/DDBJ whole genome shotgun (WGS) entry which is preliminary data.</text>
</comment>
<name>A0A7X1B3B9_9BACT</name>
<dbReference type="RefSeq" id="WP_185658778.1">
    <property type="nucleotide sequence ID" value="NZ_CAWPOO010000005.1"/>
</dbReference>
<reference evidence="1 2" key="1">
    <citation type="submission" date="2020-07" db="EMBL/GenBank/DDBJ databases">
        <authorList>
            <person name="Feng X."/>
        </authorList>
    </citation>
    <scope>NUCLEOTIDE SEQUENCE [LARGE SCALE GENOMIC DNA]</scope>
    <source>
        <strain evidence="1 2">JCM23202</strain>
    </source>
</reference>
<dbReference type="AlphaFoldDB" id="A0A7X1B3B9"/>
<dbReference type="InterPro" id="IPR025255">
    <property type="entry name" value="DUF4202"/>
</dbReference>
<proteinExistence type="predicted"/>
<gene>
    <name evidence="1" type="ORF">H5P27_02405</name>
</gene>
<dbReference type="EMBL" id="JACHVC010000005">
    <property type="protein sequence ID" value="MBC2604885.1"/>
    <property type="molecule type" value="Genomic_DNA"/>
</dbReference>
<dbReference type="PANTHER" id="PTHR41729">
    <property type="entry name" value="GLUTAMYL-TRNA SYNTHETASE"/>
    <property type="match status" value="1"/>
</dbReference>
<evidence type="ECO:0000313" key="1">
    <source>
        <dbReference type="EMBL" id="MBC2604885.1"/>
    </source>
</evidence>
<sequence>MNRTFDTDLLEAQLERVEDPRRFLKTIGEIDLLNDDDPKRVAMNGRNVGYELFFAVQLTRWVLKLAPEASEALMLAARGQHICRWMIPREDYTRDRPGYLKWRADLKKFHAHKVSTILESMGYGEELRTRVSDLNLKKGIKSDPECQTMEDALCLVFLEKQFAQFSEKTDEEKMIGILQKSWVKMSEAGQKAALGLDMDEASAALVKKALQE</sequence>
<dbReference type="Proteomes" id="UP000526501">
    <property type="component" value="Unassembled WGS sequence"/>
</dbReference>
<organism evidence="1 2">
    <name type="scientific">Pelagicoccus albus</name>
    <dbReference type="NCBI Taxonomy" id="415222"/>
    <lineage>
        <taxon>Bacteria</taxon>
        <taxon>Pseudomonadati</taxon>
        <taxon>Verrucomicrobiota</taxon>
        <taxon>Opitutia</taxon>
        <taxon>Puniceicoccales</taxon>
        <taxon>Pelagicoccaceae</taxon>
        <taxon>Pelagicoccus</taxon>
    </lineage>
</organism>
<dbReference type="Pfam" id="PF13875">
    <property type="entry name" value="DUF4202"/>
    <property type="match status" value="1"/>
</dbReference>
<accession>A0A7X1B3B9</accession>
<keyword evidence="2" id="KW-1185">Reference proteome</keyword>
<evidence type="ECO:0000313" key="2">
    <source>
        <dbReference type="Proteomes" id="UP000526501"/>
    </source>
</evidence>
<dbReference type="PANTHER" id="PTHR41729:SF1">
    <property type="entry name" value="GLUTAMYL-TRNA SYNTHETASE"/>
    <property type="match status" value="1"/>
</dbReference>
<protein>
    <submittedName>
        <fullName evidence="1">DUF4202 domain-containing protein</fullName>
    </submittedName>
</protein>